<dbReference type="KEGG" id="baqk:QN215_01385"/>
<gene>
    <name evidence="1" type="ORF">QN215_01385</name>
</gene>
<accession>A0AB39U7M5</accession>
<dbReference type="RefSeq" id="WP_369344364.1">
    <property type="nucleotide sequence ID" value="NZ_CP129674.1"/>
</dbReference>
<name>A0AB39U7M5_9BIFI</name>
<protein>
    <recommendedName>
        <fullName evidence="2">Abi-like protein</fullName>
    </recommendedName>
</protein>
<evidence type="ECO:0008006" key="2">
    <source>
        <dbReference type="Google" id="ProtNLM"/>
    </source>
</evidence>
<sequence>MPTIVVGIPKKKMGLTPPKHYYCSMIPMGIDQNSPLLQARLLQARLLFGEERFDRYLSDTSDDVAQALELCRLNQHYAGLLHSQLGYVELAVRNSIDRQLQTLSLAETGTRDWTTEHKVPHLVNTLITRMLRQARAHASNDANLRTSRQSHRENNAVNHADVLSQLMWGTWVKLIGMPAHNARNNDQQELWRISTRLAFPNVSQDETGRMLVARQLEYLRTVRNNEAHYNTLYFEASQVNSIIGTCYALLNAIDCNLRQGWLKPKLLRSCAHNIRTLASNS</sequence>
<organism evidence="1">
    <name type="scientific">Bifidobacterium aquikefiricola</name>
    <dbReference type="NCBI Taxonomy" id="3059038"/>
    <lineage>
        <taxon>Bacteria</taxon>
        <taxon>Bacillati</taxon>
        <taxon>Actinomycetota</taxon>
        <taxon>Actinomycetes</taxon>
        <taxon>Bifidobacteriales</taxon>
        <taxon>Bifidobacteriaceae</taxon>
        <taxon>Bifidobacterium</taxon>
    </lineage>
</organism>
<reference evidence="1" key="1">
    <citation type="submission" date="2023-07" db="EMBL/GenBank/DDBJ databases">
        <title>Bifidobacterium aquikefiriaerophilum sp. nov. and Bifidobacterium eccum sp. nov., isolated from water kefir.</title>
        <authorList>
            <person name="Breselge S."/>
            <person name="Bellassi P."/>
            <person name="Barcenilla C."/>
            <person name="Alvarez-Ordonez A."/>
            <person name="Morelli L."/>
            <person name="Cotter P.D."/>
        </authorList>
    </citation>
    <scope>NUCLEOTIDE SEQUENCE</scope>
    <source>
        <strain evidence="1">WK041_4_12</strain>
    </source>
</reference>
<proteinExistence type="predicted"/>
<evidence type="ECO:0000313" key="1">
    <source>
        <dbReference type="EMBL" id="XDS44818.1"/>
    </source>
</evidence>
<dbReference type="AlphaFoldDB" id="A0AB39U7M5"/>
<dbReference type="EMBL" id="CP129674">
    <property type="protein sequence ID" value="XDS44818.1"/>
    <property type="molecule type" value="Genomic_DNA"/>
</dbReference>